<accession>A0AAD1X609</accession>
<protein>
    <recommendedName>
        <fullName evidence="9">Sulfite exporter TauE/SafE family protein</fullName>
    </recommendedName>
</protein>
<proteinExistence type="predicted"/>
<dbReference type="Pfam" id="PF01925">
    <property type="entry name" value="TauE"/>
    <property type="match status" value="1"/>
</dbReference>
<evidence type="ECO:0000256" key="1">
    <source>
        <dbReference type="ARBA" id="ARBA00004141"/>
    </source>
</evidence>
<dbReference type="InterPro" id="IPR002781">
    <property type="entry name" value="TM_pro_TauE-like"/>
</dbReference>
<feature type="signal peptide" evidence="6">
    <location>
        <begin position="1"/>
        <end position="22"/>
    </location>
</feature>
<keyword evidence="2 5" id="KW-0812">Transmembrane</keyword>
<feature type="transmembrane region" description="Helical" evidence="5">
    <location>
        <begin position="361"/>
        <end position="382"/>
    </location>
</feature>
<dbReference type="GO" id="GO:0016020">
    <property type="term" value="C:membrane"/>
    <property type="evidence" value="ECO:0007669"/>
    <property type="project" value="UniProtKB-SubCell"/>
</dbReference>
<evidence type="ECO:0000256" key="5">
    <source>
        <dbReference type="SAM" id="Phobius"/>
    </source>
</evidence>
<evidence type="ECO:0000313" key="8">
    <source>
        <dbReference type="Proteomes" id="UP001295684"/>
    </source>
</evidence>
<evidence type="ECO:0000256" key="3">
    <source>
        <dbReference type="ARBA" id="ARBA00022989"/>
    </source>
</evidence>
<evidence type="ECO:0000256" key="2">
    <source>
        <dbReference type="ARBA" id="ARBA00022692"/>
    </source>
</evidence>
<evidence type="ECO:0000256" key="6">
    <source>
        <dbReference type="SAM" id="SignalP"/>
    </source>
</evidence>
<organism evidence="7 8">
    <name type="scientific">Euplotes crassus</name>
    <dbReference type="NCBI Taxonomy" id="5936"/>
    <lineage>
        <taxon>Eukaryota</taxon>
        <taxon>Sar</taxon>
        <taxon>Alveolata</taxon>
        <taxon>Ciliophora</taxon>
        <taxon>Intramacronucleata</taxon>
        <taxon>Spirotrichea</taxon>
        <taxon>Hypotrichia</taxon>
        <taxon>Euplotida</taxon>
        <taxon>Euplotidae</taxon>
        <taxon>Moneuplotes</taxon>
    </lineage>
</organism>
<dbReference type="GO" id="GO:0016567">
    <property type="term" value="P:protein ubiquitination"/>
    <property type="evidence" value="ECO:0007669"/>
    <property type="project" value="TreeGrafter"/>
</dbReference>
<evidence type="ECO:0008006" key="9">
    <source>
        <dbReference type="Google" id="ProtNLM"/>
    </source>
</evidence>
<feature type="transmembrane region" description="Helical" evidence="5">
    <location>
        <begin position="478"/>
        <end position="499"/>
    </location>
</feature>
<feature type="transmembrane region" description="Helical" evidence="5">
    <location>
        <begin position="169"/>
        <end position="188"/>
    </location>
</feature>
<evidence type="ECO:0000313" key="7">
    <source>
        <dbReference type="EMBL" id="CAI2364393.1"/>
    </source>
</evidence>
<feature type="transmembrane region" description="Helical" evidence="5">
    <location>
        <begin position="453"/>
        <end position="471"/>
    </location>
</feature>
<reference evidence="7" key="1">
    <citation type="submission" date="2023-07" db="EMBL/GenBank/DDBJ databases">
        <authorList>
            <consortium name="AG Swart"/>
            <person name="Singh M."/>
            <person name="Singh A."/>
            <person name="Seah K."/>
            <person name="Emmerich C."/>
        </authorList>
    </citation>
    <scope>NUCLEOTIDE SEQUENCE</scope>
    <source>
        <strain evidence="7">DP1</strain>
    </source>
</reference>
<dbReference type="AlphaFoldDB" id="A0AAD1X609"/>
<feature type="transmembrane region" description="Helical" evidence="5">
    <location>
        <begin position="408"/>
        <end position="433"/>
    </location>
</feature>
<dbReference type="GO" id="GO:0031464">
    <property type="term" value="C:Cul4A-RING E3 ubiquitin ligase complex"/>
    <property type="evidence" value="ECO:0007669"/>
    <property type="project" value="TreeGrafter"/>
</dbReference>
<feature type="transmembrane region" description="Helical" evidence="5">
    <location>
        <begin position="505"/>
        <end position="529"/>
    </location>
</feature>
<feature type="transmembrane region" description="Helical" evidence="5">
    <location>
        <begin position="108"/>
        <end position="126"/>
    </location>
</feature>
<comment type="subcellular location">
    <subcellularLocation>
        <location evidence="1">Membrane</location>
        <topology evidence="1">Multi-pass membrane protein</topology>
    </subcellularLocation>
</comment>
<evidence type="ECO:0000256" key="4">
    <source>
        <dbReference type="ARBA" id="ARBA00023136"/>
    </source>
</evidence>
<keyword evidence="3 5" id="KW-1133">Transmembrane helix</keyword>
<dbReference type="Proteomes" id="UP001295684">
    <property type="component" value="Unassembled WGS sequence"/>
</dbReference>
<dbReference type="PANTHER" id="PTHR14255:SF3">
    <property type="entry name" value="SULFITE EXPORTER TAUE_SAFE FAMILY PROTEIN 5-RELATED"/>
    <property type="match status" value="1"/>
</dbReference>
<dbReference type="EMBL" id="CAMPGE010005542">
    <property type="protein sequence ID" value="CAI2364393.1"/>
    <property type="molecule type" value="Genomic_DNA"/>
</dbReference>
<sequence>MLFIKQISGLALLCGLILVAYALHDKIQGRWSPDSDICSTDLDCSSKFTSCRSGFCEHKGIFPLSLAEFFSAFIVLLTISLGNSVGIGGGAIITVTGYTLLDLTVTEAVAVANLTIFCAMFSGYLMNFYKKHPLKNATLVDYGIVQCQMPVIGVGTFVGSQLNTVLPDIVVLLFLMALLVCIAAAAILKCIDLLRKENSLLNLTEQVRPLNGRHGHINSASSNIDEVSSERIKLLEEDSPKEKLFSSGNRLFHPVNSSTRAPQDSDLLVSSQRQNLDKVGDESNSGLDPLKTFGAQKAEYTSEEISPTLEKIFYGERHHFTIDKIILVGVPNLLVTIIRIFRGSSTFQNLIGLSKCSAVDWVFFCLELSTLVAFSFINIILLRKSYQEKKQSGYKFVKGDVEWNDRSVAAFGGLAGVGGFVAQTVGLSTEVLFTPSYIRMGVMPPVAGVTSQFLGMWATMTGSILFAIMGYMHFEIGLWLGLFSTIGTIFGSEAIGGYVGRKGRLSIALGIISFLVIASIVAEGSAGIVKAINKRNDGENIWAFGNYC</sequence>
<feature type="transmembrane region" description="Helical" evidence="5">
    <location>
        <begin position="325"/>
        <end position="341"/>
    </location>
</feature>
<dbReference type="PANTHER" id="PTHR14255">
    <property type="entry name" value="CEREBLON"/>
    <property type="match status" value="1"/>
</dbReference>
<gene>
    <name evidence="7" type="ORF">ECRASSUSDP1_LOCUS5736</name>
</gene>
<feature type="chain" id="PRO_5042031329" description="Sulfite exporter TauE/SafE family protein" evidence="6">
    <location>
        <begin position="23"/>
        <end position="548"/>
    </location>
</feature>
<keyword evidence="6" id="KW-0732">Signal</keyword>
<keyword evidence="8" id="KW-1185">Reference proteome</keyword>
<feature type="transmembrane region" description="Helical" evidence="5">
    <location>
        <begin position="69"/>
        <end position="101"/>
    </location>
</feature>
<name>A0AAD1X609_EUPCR</name>
<comment type="caution">
    <text evidence="7">The sequence shown here is derived from an EMBL/GenBank/DDBJ whole genome shotgun (WGS) entry which is preliminary data.</text>
</comment>
<keyword evidence="4 5" id="KW-0472">Membrane</keyword>